<dbReference type="InterPro" id="IPR004111">
    <property type="entry name" value="Repressor_TetR_C"/>
</dbReference>
<evidence type="ECO:0000259" key="5">
    <source>
        <dbReference type="PROSITE" id="PS50977"/>
    </source>
</evidence>
<dbReference type="PANTHER" id="PTHR30055:SF151">
    <property type="entry name" value="TRANSCRIPTIONAL REGULATORY PROTEIN"/>
    <property type="match status" value="1"/>
</dbReference>
<dbReference type="Proteomes" id="UP000663801">
    <property type="component" value="Unassembled WGS sequence"/>
</dbReference>
<protein>
    <submittedName>
        <fullName evidence="6">TetR/AcrR family transcriptional regulator C-terminal domain-containing protein</fullName>
    </submittedName>
</protein>
<reference evidence="6" key="1">
    <citation type="submission" date="2021-01" db="EMBL/GenBank/DDBJ databases">
        <title>KCTC 19127 draft genome.</title>
        <authorList>
            <person name="An D."/>
        </authorList>
    </citation>
    <scope>NUCLEOTIDE SEQUENCE</scope>
    <source>
        <strain evidence="6">KCTC 19127</strain>
    </source>
</reference>
<dbReference type="InterPro" id="IPR036271">
    <property type="entry name" value="Tet_transcr_reg_TetR-rel_C_sf"/>
</dbReference>
<dbReference type="GO" id="GO:0000976">
    <property type="term" value="F:transcription cis-regulatory region binding"/>
    <property type="evidence" value="ECO:0007669"/>
    <property type="project" value="TreeGrafter"/>
</dbReference>
<dbReference type="GO" id="GO:0045892">
    <property type="term" value="P:negative regulation of DNA-templated transcription"/>
    <property type="evidence" value="ECO:0007669"/>
    <property type="project" value="InterPro"/>
</dbReference>
<dbReference type="EMBL" id="JAERWL010000014">
    <property type="protein sequence ID" value="MBM9478056.1"/>
    <property type="molecule type" value="Genomic_DNA"/>
</dbReference>
<organism evidence="6 7">
    <name type="scientific">Nakamurella flavida</name>
    <dbReference type="NCBI Taxonomy" id="363630"/>
    <lineage>
        <taxon>Bacteria</taxon>
        <taxon>Bacillati</taxon>
        <taxon>Actinomycetota</taxon>
        <taxon>Actinomycetes</taxon>
        <taxon>Nakamurellales</taxon>
        <taxon>Nakamurellaceae</taxon>
        <taxon>Nakamurella</taxon>
    </lineage>
</organism>
<keyword evidence="3" id="KW-0804">Transcription</keyword>
<dbReference type="Gene3D" id="1.10.10.60">
    <property type="entry name" value="Homeodomain-like"/>
    <property type="match status" value="1"/>
</dbReference>
<dbReference type="InterPro" id="IPR050109">
    <property type="entry name" value="HTH-type_TetR-like_transc_reg"/>
</dbReference>
<dbReference type="GO" id="GO:0003700">
    <property type="term" value="F:DNA-binding transcription factor activity"/>
    <property type="evidence" value="ECO:0007669"/>
    <property type="project" value="TreeGrafter"/>
</dbReference>
<dbReference type="InterPro" id="IPR001647">
    <property type="entry name" value="HTH_TetR"/>
</dbReference>
<dbReference type="Pfam" id="PF02909">
    <property type="entry name" value="TetR_C_1"/>
    <property type="match status" value="1"/>
</dbReference>
<dbReference type="SUPFAM" id="SSF46689">
    <property type="entry name" value="Homeodomain-like"/>
    <property type="match status" value="1"/>
</dbReference>
<keyword evidence="1" id="KW-0805">Transcription regulation</keyword>
<gene>
    <name evidence="6" type="ORF">JL107_16525</name>
</gene>
<dbReference type="Gene3D" id="1.10.357.10">
    <property type="entry name" value="Tetracycline Repressor, domain 2"/>
    <property type="match status" value="1"/>
</dbReference>
<accession>A0A938YI06</accession>
<dbReference type="Pfam" id="PF00440">
    <property type="entry name" value="TetR_N"/>
    <property type="match status" value="1"/>
</dbReference>
<dbReference type="AlphaFoldDB" id="A0A938YI06"/>
<sequence>MNRPTSADGAVREVRVREARVREPLDRRRILTAAIQLIDEDGLRRLTMRRLGAHLGVEAMALYHHVPGREDLLDGVVESVVDELYDDPEVYLEATDWQEYLQRLSHGLRRIALKHPKVFPLLATRPPAAPWLHPPLRSLRWTESFLTTLRACGFDDRAAVAAYRAFSSFLLGHLLLEVAGLDAQITPLDEPDETATPAGTDLSEYPVIDRLSGALAEDRSAEEFEDALEQLLDRLQLLSEDAAERDHHAGQGR</sequence>
<proteinExistence type="predicted"/>
<dbReference type="PANTHER" id="PTHR30055">
    <property type="entry name" value="HTH-TYPE TRANSCRIPTIONAL REGULATOR RUTR"/>
    <property type="match status" value="1"/>
</dbReference>
<keyword evidence="7" id="KW-1185">Reference proteome</keyword>
<dbReference type="PRINTS" id="PR00455">
    <property type="entry name" value="HTHTETR"/>
</dbReference>
<name>A0A938YI06_9ACTN</name>
<evidence type="ECO:0000313" key="6">
    <source>
        <dbReference type="EMBL" id="MBM9478056.1"/>
    </source>
</evidence>
<evidence type="ECO:0000256" key="1">
    <source>
        <dbReference type="ARBA" id="ARBA00023015"/>
    </source>
</evidence>
<dbReference type="SUPFAM" id="SSF48498">
    <property type="entry name" value="Tetracyclin repressor-like, C-terminal domain"/>
    <property type="match status" value="1"/>
</dbReference>
<evidence type="ECO:0000256" key="3">
    <source>
        <dbReference type="ARBA" id="ARBA00023163"/>
    </source>
</evidence>
<feature type="domain" description="HTH tetR-type" evidence="5">
    <location>
        <begin position="24"/>
        <end position="84"/>
    </location>
</feature>
<dbReference type="InterPro" id="IPR009057">
    <property type="entry name" value="Homeodomain-like_sf"/>
</dbReference>
<evidence type="ECO:0000256" key="2">
    <source>
        <dbReference type="ARBA" id="ARBA00023125"/>
    </source>
</evidence>
<comment type="caution">
    <text evidence="6">The sequence shown here is derived from an EMBL/GenBank/DDBJ whole genome shotgun (WGS) entry which is preliminary data.</text>
</comment>
<feature type="DNA-binding region" description="H-T-H motif" evidence="4">
    <location>
        <begin position="47"/>
        <end position="66"/>
    </location>
</feature>
<evidence type="ECO:0000256" key="4">
    <source>
        <dbReference type="PROSITE-ProRule" id="PRU00335"/>
    </source>
</evidence>
<keyword evidence="2 4" id="KW-0238">DNA-binding</keyword>
<dbReference type="PROSITE" id="PS50977">
    <property type="entry name" value="HTH_TETR_2"/>
    <property type="match status" value="1"/>
</dbReference>
<evidence type="ECO:0000313" key="7">
    <source>
        <dbReference type="Proteomes" id="UP000663801"/>
    </source>
</evidence>
<dbReference type="RefSeq" id="WP_205258171.1">
    <property type="nucleotide sequence ID" value="NZ_BAAAPV010000002.1"/>
</dbReference>